<keyword evidence="5" id="KW-0201">Cytochrome c-type biogenesis</keyword>
<dbReference type="Proteomes" id="UP000185639">
    <property type="component" value="Unassembled WGS sequence"/>
</dbReference>
<evidence type="ECO:0000259" key="8">
    <source>
        <dbReference type="Pfam" id="PF03918"/>
    </source>
</evidence>
<dbReference type="GO" id="GO:0017004">
    <property type="term" value="P:cytochrome complex assembly"/>
    <property type="evidence" value="ECO:0007669"/>
    <property type="project" value="UniProtKB-KW"/>
</dbReference>
<dbReference type="PANTHER" id="PTHR47870">
    <property type="entry name" value="CYTOCHROME C-TYPE BIOGENESIS PROTEIN CCMH"/>
    <property type="match status" value="1"/>
</dbReference>
<evidence type="ECO:0000256" key="7">
    <source>
        <dbReference type="RuleBase" id="RU364112"/>
    </source>
</evidence>
<evidence type="ECO:0000256" key="4">
    <source>
        <dbReference type="ARBA" id="ARBA00022729"/>
    </source>
</evidence>
<dbReference type="GO" id="GO:0046872">
    <property type="term" value="F:metal ion binding"/>
    <property type="evidence" value="ECO:0007669"/>
    <property type="project" value="UniProtKB-KW"/>
</dbReference>
<reference evidence="10" key="1">
    <citation type="submission" date="2017-01" db="EMBL/GenBank/DDBJ databases">
        <authorList>
            <person name="Varghese N."/>
            <person name="Submissions S."/>
        </authorList>
    </citation>
    <scope>NUCLEOTIDE SEQUENCE [LARGE SCALE GENOMIC DNA]</scope>
    <source>
        <strain evidence="10">DSM 24913</strain>
    </source>
</reference>
<dbReference type="OrthoDB" id="9804975at2"/>
<comment type="similarity">
    <text evidence="1 7">Belongs to the CcmH/CycL/Ccl2/NrfF family.</text>
</comment>
<evidence type="ECO:0000313" key="9">
    <source>
        <dbReference type="EMBL" id="SIS45483.1"/>
    </source>
</evidence>
<comment type="function">
    <text evidence="7">Possible subunit of a heme lyase.</text>
</comment>
<evidence type="ECO:0000256" key="1">
    <source>
        <dbReference type="ARBA" id="ARBA00010342"/>
    </source>
</evidence>
<dbReference type="Gene3D" id="1.10.8.640">
    <property type="entry name" value="Cytochrome C biogenesis protein"/>
    <property type="match status" value="1"/>
</dbReference>
<feature type="domain" description="CcmH/CycL/Ccl2/NrfF N-terminal" evidence="8">
    <location>
        <begin position="7"/>
        <end position="145"/>
    </location>
</feature>
<evidence type="ECO:0000256" key="6">
    <source>
        <dbReference type="ARBA" id="ARBA00023004"/>
    </source>
</evidence>
<dbReference type="STRING" id="484498.SAMN05421686_101460"/>
<keyword evidence="6 7" id="KW-0408">Iron</keyword>
<keyword evidence="3 7" id="KW-0479">Metal-binding</keyword>
<keyword evidence="10" id="KW-1185">Reference proteome</keyword>
<dbReference type="AlphaFoldDB" id="A0A1N7J7Z0"/>
<dbReference type="InterPro" id="IPR005616">
    <property type="entry name" value="CcmH/CycL/Ccl2/NrfF_N"/>
</dbReference>
<dbReference type="PANTHER" id="PTHR47870:SF1">
    <property type="entry name" value="CYTOCHROME C-TYPE BIOGENESIS PROTEIN CCMH"/>
    <property type="match status" value="1"/>
</dbReference>
<evidence type="ECO:0000313" key="10">
    <source>
        <dbReference type="Proteomes" id="UP000185639"/>
    </source>
</evidence>
<keyword evidence="7" id="KW-0812">Transmembrane</keyword>
<dbReference type="InterPro" id="IPR051263">
    <property type="entry name" value="C-type_cytochrome_biogenesis"/>
</dbReference>
<organism evidence="9 10">
    <name type="scientific">Thalassolituus maritimus</name>
    <dbReference type="NCBI Taxonomy" id="484498"/>
    <lineage>
        <taxon>Bacteria</taxon>
        <taxon>Pseudomonadati</taxon>
        <taxon>Pseudomonadota</taxon>
        <taxon>Gammaproteobacteria</taxon>
        <taxon>Oceanospirillales</taxon>
        <taxon>Oceanospirillaceae</taxon>
        <taxon>Thalassolituus</taxon>
    </lineage>
</organism>
<keyword evidence="2 7" id="KW-0349">Heme</keyword>
<evidence type="ECO:0000256" key="2">
    <source>
        <dbReference type="ARBA" id="ARBA00022617"/>
    </source>
</evidence>
<feature type="transmembrane region" description="Helical" evidence="7">
    <location>
        <begin position="103"/>
        <end position="123"/>
    </location>
</feature>
<dbReference type="GO" id="GO:0005886">
    <property type="term" value="C:plasma membrane"/>
    <property type="evidence" value="ECO:0007669"/>
    <property type="project" value="TreeGrafter"/>
</dbReference>
<sequence length="154" mass="17587">MKHCLWLLCLIALPSWSVIDGHKYPFQDPEDAARFEQLAEDLRCPKCQNQNLADSNAPVAADLRDKVYELMQEGKSDDEVVTYLVDRYGDFVRYKPPFRLDTLLLWGGPALLLLFGILLLALLRRQQAQPVAELSAEERARLEALKSSLDEENK</sequence>
<evidence type="ECO:0000256" key="3">
    <source>
        <dbReference type="ARBA" id="ARBA00022723"/>
    </source>
</evidence>
<dbReference type="Pfam" id="PF03918">
    <property type="entry name" value="CcmH"/>
    <property type="match status" value="1"/>
</dbReference>
<dbReference type="FunFam" id="1.10.8.640:FF:000001">
    <property type="entry name" value="Cytochrome c-type biogenesis protein"/>
    <property type="match status" value="1"/>
</dbReference>
<accession>A0A1N7J7Z0</accession>
<protein>
    <recommendedName>
        <fullName evidence="7">Cytochrome c-type biogenesis protein</fullName>
    </recommendedName>
</protein>
<dbReference type="InterPro" id="IPR038297">
    <property type="entry name" value="CcmH/CycL/NrfF/Ccl2_sf"/>
</dbReference>
<dbReference type="CDD" id="cd16378">
    <property type="entry name" value="CcmH_N"/>
    <property type="match status" value="1"/>
</dbReference>
<dbReference type="RefSeq" id="WP_068443657.1">
    <property type="nucleotide sequence ID" value="NZ_FTOH01000001.1"/>
</dbReference>
<keyword evidence="7" id="KW-1133">Transmembrane helix</keyword>
<gene>
    <name evidence="9" type="ORF">SAMN05421686_101460</name>
</gene>
<keyword evidence="4 7" id="KW-0732">Signal</keyword>
<evidence type="ECO:0000256" key="5">
    <source>
        <dbReference type="ARBA" id="ARBA00022748"/>
    </source>
</evidence>
<proteinExistence type="inferred from homology"/>
<keyword evidence="7" id="KW-0472">Membrane</keyword>
<dbReference type="EMBL" id="FTOH01000001">
    <property type="protein sequence ID" value="SIS45483.1"/>
    <property type="molecule type" value="Genomic_DNA"/>
</dbReference>
<name>A0A1N7J7Z0_9GAMM</name>